<dbReference type="PROSITE" id="PS50888">
    <property type="entry name" value="BHLH"/>
    <property type="match status" value="1"/>
</dbReference>
<feature type="compositionally biased region" description="Low complexity" evidence="1">
    <location>
        <begin position="78"/>
        <end position="96"/>
    </location>
</feature>
<dbReference type="GO" id="GO:0000981">
    <property type="term" value="F:DNA-binding transcription factor activity, RNA polymerase II-specific"/>
    <property type="evidence" value="ECO:0007669"/>
    <property type="project" value="TreeGrafter"/>
</dbReference>
<evidence type="ECO:0000313" key="3">
    <source>
        <dbReference type="EMBL" id="ROT78542.1"/>
    </source>
</evidence>
<keyword evidence="4" id="KW-1185">Reference proteome</keyword>
<dbReference type="GO" id="GO:0032502">
    <property type="term" value="P:developmental process"/>
    <property type="evidence" value="ECO:0007669"/>
    <property type="project" value="TreeGrafter"/>
</dbReference>
<dbReference type="SUPFAM" id="SSF47459">
    <property type="entry name" value="HLH, helix-loop-helix DNA-binding domain"/>
    <property type="match status" value="1"/>
</dbReference>
<reference evidence="3 4" key="1">
    <citation type="submission" date="2018-04" db="EMBL/GenBank/DDBJ databases">
        <authorList>
            <person name="Zhang X."/>
            <person name="Yuan J."/>
            <person name="Li F."/>
            <person name="Xiang J."/>
        </authorList>
    </citation>
    <scope>NUCLEOTIDE SEQUENCE [LARGE SCALE GENOMIC DNA]</scope>
    <source>
        <tissue evidence="3">Muscle</tissue>
    </source>
</reference>
<dbReference type="PANTHER" id="PTHR23349:SF111">
    <property type="entry name" value="BHLH DOMAIN-CONTAINING PROTEIN"/>
    <property type="match status" value="1"/>
</dbReference>
<dbReference type="InterPro" id="IPR050283">
    <property type="entry name" value="E-box_TF_Regulators"/>
</dbReference>
<dbReference type="GO" id="GO:0000977">
    <property type="term" value="F:RNA polymerase II transcription regulatory region sequence-specific DNA binding"/>
    <property type="evidence" value="ECO:0007669"/>
    <property type="project" value="TreeGrafter"/>
</dbReference>
<dbReference type="Gene3D" id="4.10.280.10">
    <property type="entry name" value="Helix-loop-helix DNA-binding domain"/>
    <property type="match status" value="1"/>
</dbReference>
<dbReference type="OrthoDB" id="6233288at2759"/>
<dbReference type="InterPro" id="IPR036638">
    <property type="entry name" value="HLH_DNA-bd_sf"/>
</dbReference>
<dbReference type="GO" id="GO:0046983">
    <property type="term" value="F:protein dimerization activity"/>
    <property type="evidence" value="ECO:0007669"/>
    <property type="project" value="InterPro"/>
</dbReference>
<evidence type="ECO:0000313" key="4">
    <source>
        <dbReference type="Proteomes" id="UP000283509"/>
    </source>
</evidence>
<dbReference type="Pfam" id="PF00010">
    <property type="entry name" value="HLH"/>
    <property type="match status" value="1"/>
</dbReference>
<dbReference type="InterPro" id="IPR011598">
    <property type="entry name" value="bHLH_dom"/>
</dbReference>
<dbReference type="STRING" id="6689.A0A423TQ52"/>
<feature type="region of interest" description="Disordered" evidence="1">
    <location>
        <begin position="1"/>
        <end position="27"/>
    </location>
</feature>
<protein>
    <submittedName>
        <fullName evidence="3">Putative transcription factor 24</fullName>
    </submittedName>
</protein>
<proteinExistence type="predicted"/>
<dbReference type="AlphaFoldDB" id="A0A423TQ52"/>
<feature type="compositionally biased region" description="Polar residues" evidence="1">
    <location>
        <begin position="11"/>
        <end position="20"/>
    </location>
</feature>
<name>A0A423TQ52_PENVA</name>
<feature type="region of interest" description="Disordered" evidence="1">
    <location>
        <begin position="78"/>
        <end position="121"/>
    </location>
</feature>
<accession>A0A423TQ52</accession>
<dbReference type="PANTHER" id="PTHR23349">
    <property type="entry name" value="BASIC HELIX-LOOP-HELIX TRANSCRIPTION FACTOR, TWIST"/>
    <property type="match status" value="1"/>
</dbReference>
<evidence type="ECO:0000256" key="1">
    <source>
        <dbReference type="SAM" id="MobiDB-lite"/>
    </source>
</evidence>
<dbReference type="Proteomes" id="UP000283509">
    <property type="component" value="Unassembled WGS sequence"/>
</dbReference>
<feature type="domain" description="BHLH" evidence="2">
    <location>
        <begin position="15"/>
        <end position="67"/>
    </location>
</feature>
<dbReference type="EMBL" id="QCYY01001367">
    <property type="protein sequence ID" value="ROT78542.1"/>
    <property type="molecule type" value="Genomic_DNA"/>
</dbReference>
<dbReference type="SMART" id="SM00353">
    <property type="entry name" value="HLH"/>
    <property type="match status" value="1"/>
</dbReference>
<reference evidence="3 4" key="2">
    <citation type="submission" date="2019-01" db="EMBL/GenBank/DDBJ databases">
        <title>The decoding of complex shrimp genome reveals the adaptation for benthos swimmer, frequently molting mechanism and breeding impact on genome.</title>
        <authorList>
            <person name="Sun Y."/>
            <person name="Gao Y."/>
            <person name="Yu Y."/>
        </authorList>
    </citation>
    <scope>NUCLEOTIDE SEQUENCE [LARGE SCALE GENOMIC DNA]</scope>
    <source>
        <tissue evidence="3">Muscle</tissue>
    </source>
</reference>
<comment type="caution">
    <text evidence="3">The sequence shown here is derived from an EMBL/GenBank/DDBJ whole genome shotgun (WGS) entry which is preliminary data.</text>
</comment>
<organism evidence="3 4">
    <name type="scientific">Penaeus vannamei</name>
    <name type="common">Whiteleg shrimp</name>
    <name type="synonym">Litopenaeus vannamei</name>
    <dbReference type="NCBI Taxonomy" id="6689"/>
    <lineage>
        <taxon>Eukaryota</taxon>
        <taxon>Metazoa</taxon>
        <taxon>Ecdysozoa</taxon>
        <taxon>Arthropoda</taxon>
        <taxon>Crustacea</taxon>
        <taxon>Multicrustacea</taxon>
        <taxon>Malacostraca</taxon>
        <taxon>Eumalacostraca</taxon>
        <taxon>Eucarida</taxon>
        <taxon>Decapoda</taxon>
        <taxon>Dendrobranchiata</taxon>
        <taxon>Penaeoidea</taxon>
        <taxon>Penaeidae</taxon>
        <taxon>Penaeus</taxon>
    </lineage>
</organism>
<evidence type="ECO:0000259" key="2">
    <source>
        <dbReference type="PROSITE" id="PS50888"/>
    </source>
</evidence>
<gene>
    <name evidence="3" type="ORF">C7M84_002747</name>
</gene>
<sequence>MMDGKTRRPARSSSRGTSKNALRERSRVESLRRAYLELQAAIPSVPAHTKLSKLDVLVLATTYISHLSKLLQDDCTTTTPTSNYDNNNNNSSNYTTLRGLDTAPANTHCPNNYADGPASTPSLEAASVSRVQQKGLLHPVKKWPMRVRLYAGGKVDHLYPPVMTPHPQHARGIPPTPQGLHQGLLMPEGGHGGLLTPWDEGGASYAHHPLGAAHHPALYPERKDSWGGSVAGVTFCDLAFGDMTSCQPS</sequence>